<sequence length="108" mass="12566">MKKIEYFCPGERYKYDFDLCGKGYAQLDTGQDASYFGTWAHPIKFVIFCYCEGDCTTTLCDNKDEFIAEVKKCAEWNNEQGWSFAIDPGWHDKDGDPWRDLGLGHYLH</sequence>
<dbReference type="AlphaFoldDB" id="A0A6M3XW13"/>
<gene>
    <name evidence="1" type="ORF">MM415B03992_0013</name>
    <name evidence="2" type="ORF">TM448B02856_0014</name>
</gene>
<proteinExistence type="predicted"/>
<reference evidence="2" key="1">
    <citation type="submission" date="2020-03" db="EMBL/GenBank/DDBJ databases">
        <title>The deep terrestrial virosphere.</title>
        <authorList>
            <person name="Holmfeldt K."/>
            <person name="Nilsson E."/>
            <person name="Simone D."/>
            <person name="Lopez-Fernandez M."/>
            <person name="Wu X."/>
            <person name="de Brujin I."/>
            <person name="Lundin D."/>
            <person name="Andersson A."/>
            <person name="Bertilsson S."/>
            <person name="Dopson M."/>
        </authorList>
    </citation>
    <scope>NUCLEOTIDE SEQUENCE</scope>
    <source>
        <strain evidence="1">MM415B03992</strain>
        <strain evidence="2">TM448B02856</strain>
    </source>
</reference>
<organism evidence="2">
    <name type="scientific">viral metagenome</name>
    <dbReference type="NCBI Taxonomy" id="1070528"/>
    <lineage>
        <taxon>unclassified sequences</taxon>
        <taxon>metagenomes</taxon>
        <taxon>organismal metagenomes</taxon>
    </lineage>
</organism>
<evidence type="ECO:0000313" key="2">
    <source>
        <dbReference type="EMBL" id="QJI01983.1"/>
    </source>
</evidence>
<evidence type="ECO:0000313" key="1">
    <source>
        <dbReference type="EMBL" id="QJA94129.1"/>
    </source>
</evidence>
<dbReference type="EMBL" id="MT143205">
    <property type="protein sequence ID" value="QJA94129.1"/>
    <property type="molecule type" value="Genomic_DNA"/>
</dbReference>
<accession>A0A6M3XW13</accession>
<name>A0A6M3XW13_9ZZZZ</name>
<dbReference type="EMBL" id="MT144966">
    <property type="protein sequence ID" value="QJI01983.1"/>
    <property type="molecule type" value="Genomic_DNA"/>
</dbReference>
<protein>
    <submittedName>
        <fullName evidence="2">Uncharacterized protein</fullName>
    </submittedName>
</protein>